<keyword evidence="3" id="KW-0547">Nucleotide-binding</keyword>
<proteinExistence type="inferred from homology"/>
<dbReference type="STRING" id="1267768.BV394_13430"/>
<dbReference type="InterPro" id="IPR025110">
    <property type="entry name" value="AMP-bd_C"/>
</dbReference>
<protein>
    <submittedName>
        <fullName evidence="7">AMP-dependent synthetase</fullName>
    </submittedName>
</protein>
<dbReference type="Gene3D" id="3.30.300.30">
    <property type="match status" value="1"/>
</dbReference>
<evidence type="ECO:0000259" key="6">
    <source>
        <dbReference type="Pfam" id="PF13193"/>
    </source>
</evidence>
<dbReference type="InterPro" id="IPR020845">
    <property type="entry name" value="AMP-binding_CS"/>
</dbReference>
<evidence type="ECO:0000256" key="2">
    <source>
        <dbReference type="ARBA" id="ARBA00022598"/>
    </source>
</evidence>
<sequence>MRRDFRWHIPARMNIAELCLERHARAEPGATMLIHVAPDGTSREWSRQEISRASNRFANALRAAGVARGDRVGLMLSQGPEVLIAHMAIFKLGAVSLPLFTLFGPDALAYRLKDSGARVVVTDRDNLDKLPGQGAPNGAGVVFCTDPGPQPAGVRDFWADLGAASDRFAMLDTAADDPAVLIYTSGTTGSPKGVLHAHRFLLGHMPLNELSHGFFPQPGDRGWTPADWAWIGGLMDLAMPCLLHGVPLVSCRMRKFDPGAALGLMARHGVRNSFLPPTALRLMRHEPVPGGLRLRSIASGGESLGADLLDWGSSRLGVEINEIYGQTECNLVIGTCRQLEPVPEGTMGRAVPGHDVAIIDAAGQPLPPGELGEIAVRAPDPVMFLQYWGKPDETAAKFDGEWMRTGDLGRCDETGLFTFEGRDDDVITSAGYRIGPTEIENCVLTHPDVIAAAAVGVPDARRTEIVKLFAVLRPGASREGLEEALVEMVRSRVSPHVAPRAVEWIDSLPTTATGKVMRRALRDRDIP</sequence>
<gene>
    <name evidence="7" type="ORF">BV394_13430</name>
</gene>
<dbReference type="PROSITE" id="PS00455">
    <property type="entry name" value="AMP_BINDING"/>
    <property type="match status" value="1"/>
</dbReference>
<evidence type="ECO:0000313" key="7">
    <source>
        <dbReference type="EMBL" id="APX90593.1"/>
    </source>
</evidence>
<evidence type="ECO:0000259" key="5">
    <source>
        <dbReference type="Pfam" id="PF00501"/>
    </source>
</evidence>
<dbReference type="InterPro" id="IPR045851">
    <property type="entry name" value="AMP-bd_C_sf"/>
</dbReference>
<dbReference type="GO" id="GO:0016405">
    <property type="term" value="F:CoA-ligase activity"/>
    <property type="evidence" value="ECO:0007669"/>
    <property type="project" value="UniProtKB-ARBA"/>
</dbReference>
<evidence type="ECO:0000313" key="8">
    <source>
        <dbReference type="Proteomes" id="UP000187266"/>
    </source>
</evidence>
<dbReference type="GO" id="GO:0015645">
    <property type="term" value="F:fatty acid ligase activity"/>
    <property type="evidence" value="ECO:0007669"/>
    <property type="project" value="TreeGrafter"/>
</dbReference>
<evidence type="ECO:0000256" key="3">
    <source>
        <dbReference type="ARBA" id="ARBA00022741"/>
    </source>
</evidence>
<evidence type="ECO:0000256" key="1">
    <source>
        <dbReference type="ARBA" id="ARBA00006432"/>
    </source>
</evidence>
<dbReference type="InterPro" id="IPR000873">
    <property type="entry name" value="AMP-dep_synth/lig_dom"/>
</dbReference>
<reference evidence="7 8" key="1">
    <citation type="submission" date="2017-01" db="EMBL/GenBank/DDBJ databases">
        <title>Genomic analysis of Xuhuaishuia manganoxidans DY6-4.</title>
        <authorList>
            <person name="Wang X."/>
        </authorList>
    </citation>
    <scope>NUCLEOTIDE SEQUENCE [LARGE SCALE GENOMIC DNA]</scope>
    <source>
        <strain evidence="7 8">DY6-4</strain>
    </source>
</reference>
<organism evidence="7 8">
    <name type="scientific">Brevirhabdus pacifica</name>
    <dbReference type="NCBI Taxonomy" id="1267768"/>
    <lineage>
        <taxon>Bacteria</taxon>
        <taxon>Pseudomonadati</taxon>
        <taxon>Pseudomonadota</taxon>
        <taxon>Alphaproteobacteria</taxon>
        <taxon>Rhodobacterales</taxon>
        <taxon>Paracoccaceae</taxon>
        <taxon>Brevirhabdus</taxon>
    </lineage>
</organism>
<dbReference type="OrthoDB" id="9803968at2"/>
<dbReference type="GO" id="GO:0005524">
    <property type="term" value="F:ATP binding"/>
    <property type="evidence" value="ECO:0007669"/>
    <property type="project" value="UniProtKB-KW"/>
</dbReference>
<feature type="domain" description="AMP-binding enzyme C-terminal" evidence="6">
    <location>
        <begin position="438"/>
        <end position="515"/>
    </location>
</feature>
<dbReference type="PANTHER" id="PTHR43605">
    <property type="entry name" value="ACYL-COENZYME A SYNTHETASE"/>
    <property type="match status" value="1"/>
</dbReference>
<keyword evidence="8" id="KW-1185">Reference proteome</keyword>
<dbReference type="RefSeq" id="WP_076980610.1">
    <property type="nucleotide sequence ID" value="NZ_MTCO01000112.1"/>
</dbReference>
<dbReference type="GO" id="GO:0004321">
    <property type="term" value="F:fatty-acyl-CoA synthase activity"/>
    <property type="evidence" value="ECO:0007669"/>
    <property type="project" value="TreeGrafter"/>
</dbReference>
<dbReference type="AlphaFoldDB" id="A0A1U7DL28"/>
<dbReference type="GO" id="GO:0006637">
    <property type="term" value="P:acyl-CoA metabolic process"/>
    <property type="evidence" value="ECO:0007669"/>
    <property type="project" value="TreeGrafter"/>
</dbReference>
<feature type="domain" description="AMP-dependent synthetase/ligase" evidence="5">
    <location>
        <begin position="20"/>
        <end position="388"/>
    </location>
</feature>
<dbReference type="Gene3D" id="3.40.50.12780">
    <property type="entry name" value="N-terminal domain of ligase-like"/>
    <property type="match status" value="1"/>
</dbReference>
<dbReference type="InterPro" id="IPR051087">
    <property type="entry name" value="Mitochondrial_ACSM"/>
</dbReference>
<dbReference type="SUPFAM" id="SSF56801">
    <property type="entry name" value="Acetyl-CoA synthetase-like"/>
    <property type="match status" value="1"/>
</dbReference>
<dbReference type="Proteomes" id="UP000187266">
    <property type="component" value="Chromosome"/>
</dbReference>
<dbReference type="PANTHER" id="PTHR43605:SF10">
    <property type="entry name" value="ACYL-COA SYNTHETASE MEDIUM CHAIN FAMILY MEMBER 3"/>
    <property type="match status" value="1"/>
</dbReference>
<dbReference type="EMBL" id="CP019124">
    <property type="protein sequence ID" value="APX90593.1"/>
    <property type="molecule type" value="Genomic_DNA"/>
</dbReference>
<keyword evidence="2" id="KW-0436">Ligase</keyword>
<keyword evidence="4" id="KW-0067">ATP-binding</keyword>
<comment type="similarity">
    <text evidence="1">Belongs to the ATP-dependent AMP-binding enzyme family.</text>
</comment>
<name>A0A1U7DL28_9RHOB</name>
<dbReference type="InterPro" id="IPR042099">
    <property type="entry name" value="ANL_N_sf"/>
</dbReference>
<accession>A0A1U7DL28</accession>
<dbReference type="Pfam" id="PF13193">
    <property type="entry name" value="AMP-binding_C"/>
    <property type="match status" value="1"/>
</dbReference>
<dbReference type="GO" id="GO:0006633">
    <property type="term" value="P:fatty acid biosynthetic process"/>
    <property type="evidence" value="ECO:0007669"/>
    <property type="project" value="TreeGrafter"/>
</dbReference>
<evidence type="ECO:0000256" key="4">
    <source>
        <dbReference type="ARBA" id="ARBA00022840"/>
    </source>
</evidence>
<dbReference type="Pfam" id="PF00501">
    <property type="entry name" value="AMP-binding"/>
    <property type="match status" value="1"/>
</dbReference>